<evidence type="ECO:0000313" key="3">
    <source>
        <dbReference type="Proteomes" id="UP000007800"/>
    </source>
</evidence>
<reference evidence="2 3" key="1">
    <citation type="submission" date="2008-07" db="EMBL/GenBank/DDBJ databases">
        <authorList>
            <person name="El-Sayed N."/>
            <person name="Caler E."/>
            <person name="Inman J."/>
            <person name="Amedeo P."/>
            <person name="Hass B."/>
            <person name="Wortman J."/>
        </authorList>
    </citation>
    <scope>NUCLEOTIDE SEQUENCE [LARGE SCALE GENOMIC DNA]</scope>
    <source>
        <strain evidence="3">ATCC 50983 / TXsc</strain>
    </source>
</reference>
<dbReference type="GeneID" id="9044042"/>
<dbReference type="Gene3D" id="3.40.960.10">
    <property type="entry name" value="VSR Endonuclease"/>
    <property type="match status" value="1"/>
</dbReference>
<dbReference type="EMBL" id="GG684654">
    <property type="protein sequence ID" value="EER00852.1"/>
    <property type="molecule type" value="Genomic_DNA"/>
</dbReference>
<dbReference type="OMA" id="EYHEEVI"/>
<dbReference type="Proteomes" id="UP000007800">
    <property type="component" value="Unassembled WGS sequence"/>
</dbReference>
<evidence type="ECO:0000259" key="1">
    <source>
        <dbReference type="PROSITE" id="PS51286"/>
    </source>
</evidence>
<protein>
    <recommendedName>
        <fullName evidence="1">RAP domain-containing protein</fullName>
    </recommendedName>
</protein>
<dbReference type="InParanoid" id="C5LQW7"/>
<accession>C5LQW7</accession>
<keyword evidence="3" id="KW-1185">Reference proteome</keyword>
<dbReference type="PROSITE" id="PS51286">
    <property type="entry name" value="RAP"/>
    <property type="match status" value="1"/>
</dbReference>
<dbReference type="AlphaFoldDB" id="C5LQW7"/>
<dbReference type="OrthoDB" id="435047at2759"/>
<name>C5LQW7_PERM5</name>
<dbReference type="InterPro" id="IPR013584">
    <property type="entry name" value="RAP"/>
</dbReference>
<dbReference type="Pfam" id="PF08373">
    <property type="entry name" value="RAP"/>
    <property type="match status" value="1"/>
</dbReference>
<feature type="domain" description="RAP" evidence="1">
    <location>
        <begin position="64"/>
        <end position="121"/>
    </location>
</feature>
<organism evidence="3">
    <name type="scientific">Perkinsus marinus (strain ATCC 50983 / TXsc)</name>
    <dbReference type="NCBI Taxonomy" id="423536"/>
    <lineage>
        <taxon>Eukaryota</taxon>
        <taxon>Sar</taxon>
        <taxon>Alveolata</taxon>
        <taxon>Perkinsozoa</taxon>
        <taxon>Perkinsea</taxon>
        <taxon>Perkinsida</taxon>
        <taxon>Perkinsidae</taxon>
        <taxon>Perkinsus</taxon>
    </lineage>
</organism>
<gene>
    <name evidence="2" type="ORF">Pmar_PMAR002922</name>
</gene>
<dbReference type="RefSeq" id="XP_002768134.1">
    <property type="nucleotide sequence ID" value="XM_002768088.1"/>
</dbReference>
<dbReference type="SMART" id="SM00952">
    <property type="entry name" value="RAP"/>
    <property type="match status" value="1"/>
</dbReference>
<evidence type="ECO:0000313" key="2">
    <source>
        <dbReference type="EMBL" id="EER00852.1"/>
    </source>
</evidence>
<sequence length="146" mass="16295">MGDAEQIVDAEGRKGVSATSAHLKVSISKFQESIKAVLKACELEYHEEVIAGTYIVDYAVGNSLALEADGFTHFYAGTENFTAKAKLKHRILRSLGWNIVSLPYFQMKNRGLQLRTEYLVNAIEKESGADLAQIRKLSRRRQFAVS</sequence>
<proteinExistence type="predicted"/>